<dbReference type="PRINTS" id="PR00344">
    <property type="entry name" value="BCTRLSENSOR"/>
</dbReference>
<dbReference type="Proteomes" id="UP000557392">
    <property type="component" value="Unassembled WGS sequence"/>
</dbReference>
<dbReference type="CDD" id="cd00082">
    <property type="entry name" value="HisKA"/>
    <property type="match status" value="1"/>
</dbReference>
<evidence type="ECO:0000256" key="8">
    <source>
        <dbReference type="ARBA" id="ARBA00022741"/>
    </source>
</evidence>
<keyword evidence="5" id="KW-0597">Phosphoprotein</keyword>
<keyword evidence="11" id="KW-0472">Membrane</keyword>
<keyword evidence="7" id="KW-0812">Transmembrane</keyword>
<dbReference type="InterPro" id="IPR017055">
    <property type="entry name" value="Sig_transdc_His_kinase_DctB"/>
</dbReference>
<dbReference type="Gene3D" id="3.30.450.20">
    <property type="entry name" value="PAS domain"/>
    <property type="match status" value="2"/>
</dbReference>
<dbReference type="PIRSF" id="PIRSF036431">
    <property type="entry name" value="STHK_DctB"/>
    <property type="match status" value="1"/>
</dbReference>
<accession>A0A7W6NXL8</accession>
<dbReference type="SMART" id="SM00387">
    <property type="entry name" value="HATPase_c"/>
    <property type="match status" value="1"/>
</dbReference>
<dbReference type="InterPro" id="IPR003661">
    <property type="entry name" value="HisK_dim/P_dom"/>
</dbReference>
<feature type="coiled-coil region" evidence="13">
    <location>
        <begin position="330"/>
        <end position="357"/>
    </location>
</feature>
<evidence type="ECO:0000256" key="4">
    <source>
        <dbReference type="ARBA" id="ARBA00022475"/>
    </source>
</evidence>
<comment type="subcellular location">
    <subcellularLocation>
        <location evidence="2">Cell membrane</location>
        <topology evidence="2">Multi-pass membrane protein</topology>
    </subcellularLocation>
</comment>
<protein>
    <recommendedName>
        <fullName evidence="3">histidine kinase</fullName>
        <ecNumber evidence="3">2.7.13.3</ecNumber>
    </recommendedName>
</protein>
<dbReference type="Gene3D" id="1.10.287.130">
    <property type="match status" value="1"/>
</dbReference>
<dbReference type="GO" id="GO:0005524">
    <property type="term" value="F:ATP binding"/>
    <property type="evidence" value="ECO:0007669"/>
    <property type="project" value="UniProtKB-KW"/>
</dbReference>
<feature type="domain" description="Histidine kinase" evidence="14">
    <location>
        <begin position="366"/>
        <end position="573"/>
    </location>
</feature>
<evidence type="ECO:0000256" key="1">
    <source>
        <dbReference type="ARBA" id="ARBA00000085"/>
    </source>
</evidence>
<keyword evidence="8" id="KW-0547">Nucleotide-binding</keyword>
<gene>
    <name evidence="15" type="ORF">GGR46_002962</name>
</gene>
<reference evidence="15 16" key="1">
    <citation type="submission" date="2020-08" db="EMBL/GenBank/DDBJ databases">
        <title>Genomic Encyclopedia of Type Strains, Phase IV (KMG-IV): sequencing the most valuable type-strain genomes for metagenomic binning, comparative biology and taxonomic classification.</title>
        <authorList>
            <person name="Goeker M."/>
        </authorList>
    </citation>
    <scope>NUCLEOTIDE SEQUENCE [LARGE SCALE GENOMIC DNA]</scope>
    <source>
        <strain evidence="15 16">DSM 101806</strain>
    </source>
</reference>
<dbReference type="RefSeq" id="WP_246426093.1">
    <property type="nucleotide sequence ID" value="NZ_JACIEH010000002.1"/>
</dbReference>
<dbReference type="InterPro" id="IPR036890">
    <property type="entry name" value="HATPase_C_sf"/>
</dbReference>
<dbReference type="InterPro" id="IPR004358">
    <property type="entry name" value="Sig_transdc_His_kin-like_C"/>
</dbReference>
<dbReference type="InterPro" id="IPR029151">
    <property type="entry name" value="Sensor-like_sf"/>
</dbReference>
<sequence length="573" mass="62019">MRMVGPVRWPLTALTAMLLAASAILLAGLVAERRARESFAATVTADARLRQALLSSEIARFRLLPLALTDDRDVISALARAPGARDLLDRKLQRLAGQTGAATIYVIDESGRAIAASNWQTATSFVGRDYRFRRYYTDAHATGAGEQFALGMVSRVPGLYLTRRTATGQGVVVVKLEFDRIERQWRSAGGITYVTNAQGIILVTSRRDWRFATTRPIAPAVAKRVGTDIGIAALLPTPFRPLDETRIAMPARGGTFLLAQTPPDAMGWRVVLGMPEQKAIGDPVRSARIAALLASLALVGLLVAVRERRRRRAEQTAALELAVAERTADLTREMRDRASAEAKAAELRDALRQANRLATLGQITASVAHETAQPVAAIRNYATSGEKLLDRGDTETVRENLKAIARLTERIGRVTDELRGFSRKGSGEIGPVPLADIVEGARLILKDQLSRVLMIWPDIPPGLHVTGGRIRLEQVLVILLQNAIEALIGRTDPRVEVALTLQPDAVRLSVTDNGPGVAADVVARIFTPFVTSRPTGLGLGLVIAQDIMADLGGVLRLVPSEAGACFEMELRRP</sequence>
<keyword evidence="13" id="KW-0175">Coiled coil</keyword>
<comment type="catalytic activity">
    <reaction evidence="1">
        <text>ATP + protein L-histidine = ADP + protein N-phospho-L-histidine.</text>
        <dbReference type="EC" id="2.7.13.3"/>
    </reaction>
</comment>
<comment type="caution">
    <text evidence="15">The sequence shown here is derived from an EMBL/GenBank/DDBJ whole genome shotgun (WGS) entry which is preliminary data.</text>
</comment>
<dbReference type="EC" id="2.7.13.3" evidence="3"/>
<evidence type="ECO:0000256" key="9">
    <source>
        <dbReference type="ARBA" id="ARBA00022777"/>
    </source>
</evidence>
<evidence type="ECO:0000256" key="2">
    <source>
        <dbReference type="ARBA" id="ARBA00004651"/>
    </source>
</evidence>
<evidence type="ECO:0000256" key="7">
    <source>
        <dbReference type="ARBA" id="ARBA00022692"/>
    </source>
</evidence>
<proteinExistence type="predicted"/>
<dbReference type="InterPro" id="IPR036097">
    <property type="entry name" value="HisK_dim/P_sf"/>
</dbReference>
<dbReference type="SUPFAM" id="SSF55874">
    <property type="entry name" value="ATPase domain of HSP90 chaperone/DNA topoisomerase II/histidine kinase"/>
    <property type="match status" value="1"/>
</dbReference>
<dbReference type="PANTHER" id="PTHR43065:SF46">
    <property type="entry name" value="C4-DICARBOXYLATE TRANSPORT SENSOR PROTEIN DCTB"/>
    <property type="match status" value="1"/>
</dbReference>
<evidence type="ECO:0000256" key="3">
    <source>
        <dbReference type="ARBA" id="ARBA00012438"/>
    </source>
</evidence>
<dbReference type="InterPro" id="IPR005467">
    <property type="entry name" value="His_kinase_dom"/>
</dbReference>
<keyword evidence="11" id="KW-1133">Transmembrane helix</keyword>
<dbReference type="PANTHER" id="PTHR43065">
    <property type="entry name" value="SENSOR HISTIDINE KINASE"/>
    <property type="match status" value="1"/>
</dbReference>
<evidence type="ECO:0000259" key="14">
    <source>
        <dbReference type="PROSITE" id="PS50109"/>
    </source>
</evidence>
<organism evidence="15 16">
    <name type="scientific">Sphingomonas kyeonggiensis</name>
    <dbReference type="NCBI Taxonomy" id="1268553"/>
    <lineage>
        <taxon>Bacteria</taxon>
        <taxon>Pseudomonadati</taxon>
        <taxon>Pseudomonadota</taxon>
        <taxon>Alphaproteobacteria</taxon>
        <taxon>Sphingomonadales</taxon>
        <taxon>Sphingomonadaceae</taxon>
        <taxon>Sphingomonas</taxon>
    </lineage>
</organism>
<evidence type="ECO:0000313" key="15">
    <source>
        <dbReference type="EMBL" id="MBB4099398.1"/>
    </source>
</evidence>
<keyword evidence="10" id="KW-0067">ATP-binding</keyword>
<evidence type="ECO:0000256" key="10">
    <source>
        <dbReference type="ARBA" id="ARBA00022840"/>
    </source>
</evidence>
<dbReference type="Pfam" id="PF02518">
    <property type="entry name" value="HATPase_c"/>
    <property type="match status" value="1"/>
</dbReference>
<evidence type="ECO:0000313" key="16">
    <source>
        <dbReference type="Proteomes" id="UP000557392"/>
    </source>
</evidence>
<dbReference type="SMART" id="SM00388">
    <property type="entry name" value="HisKA"/>
    <property type="match status" value="1"/>
</dbReference>
<evidence type="ECO:0000256" key="12">
    <source>
        <dbReference type="ARBA" id="ARBA00023012"/>
    </source>
</evidence>
<dbReference type="SUPFAM" id="SSF103190">
    <property type="entry name" value="Sensory domain-like"/>
    <property type="match status" value="1"/>
</dbReference>
<dbReference type="AlphaFoldDB" id="A0A7W6NXL8"/>
<keyword evidence="12" id="KW-0902">Two-component regulatory system</keyword>
<evidence type="ECO:0000256" key="6">
    <source>
        <dbReference type="ARBA" id="ARBA00022679"/>
    </source>
</evidence>
<dbReference type="Gene3D" id="3.30.565.10">
    <property type="entry name" value="Histidine kinase-like ATPase, C-terminal domain"/>
    <property type="match status" value="1"/>
</dbReference>
<evidence type="ECO:0000256" key="13">
    <source>
        <dbReference type="SAM" id="Coils"/>
    </source>
</evidence>
<name>A0A7W6NXL8_9SPHN</name>
<dbReference type="GO" id="GO:0000155">
    <property type="term" value="F:phosphorelay sensor kinase activity"/>
    <property type="evidence" value="ECO:0007669"/>
    <property type="project" value="InterPro"/>
</dbReference>
<dbReference type="InterPro" id="IPR003594">
    <property type="entry name" value="HATPase_dom"/>
</dbReference>
<evidence type="ECO:0000256" key="11">
    <source>
        <dbReference type="ARBA" id="ARBA00022989"/>
    </source>
</evidence>
<keyword evidence="16" id="KW-1185">Reference proteome</keyword>
<evidence type="ECO:0000256" key="5">
    <source>
        <dbReference type="ARBA" id="ARBA00022553"/>
    </source>
</evidence>
<dbReference type="GO" id="GO:0005886">
    <property type="term" value="C:plasma membrane"/>
    <property type="evidence" value="ECO:0007669"/>
    <property type="project" value="UniProtKB-SubCell"/>
</dbReference>
<keyword evidence="4" id="KW-1003">Cell membrane</keyword>
<dbReference type="Gene3D" id="6.10.250.3020">
    <property type="match status" value="1"/>
</dbReference>
<dbReference type="SUPFAM" id="SSF47384">
    <property type="entry name" value="Homodimeric domain of signal transducing histidine kinase"/>
    <property type="match status" value="1"/>
</dbReference>
<dbReference type="PROSITE" id="PS50109">
    <property type="entry name" value="HIS_KIN"/>
    <property type="match status" value="1"/>
</dbReference>
<keyword evidence="9 15" id="KW-0418">Kinase</keyword>
<dbReference type="Pfam" id="PF00512">
    <property type="entry name" value="HisKA"/>
    <property type="match status" value="1"/>
</dbReference>
<dbReference type="EMBL" id="JACIEH010000002">
    <property type="protein sequence ID" value="MBB4099398.1"/>
    <property type="molecule type" value="Genomic_DNA"/>
</dbReference>
<keyword evidence="6 15" id="KW-0808">Transferase</keyword>